<evidence type="ECO:0000313" key="1">
    <source>
        <dbReference type="EMBL" id="KPL59576.1"/>
    </source>
</evidence>
<name>A0A0P6WQ02_9BACI</name>
<protein>
    <submittedName>
        <fullName evidence="1">Uncharacterized protein</fullName>
    </submittedName>
</protein>
<reference evidence="1 2" key="1">
    <citation type="submission" date="2015-08" db="EMBL/GenBank/DDBJ databases">
        <title>Draft Genome Sequence of Bacillus vietnamensis UCD-SED5.</title>
        <authorList>
            <person name="Lee R.D."/>
            <person name="Jospin G."/>
            <person name="Lang J.M."/>
            <person name="Coil D.A."/>
            <person name="Eisen J.A."/>
        </authorList>
    </citation>
    <scope>NUCLEOTIDE SEQUENCE [LARGE SCALE GENOMIC DNA]</scope>
    <source>
        <strain evidence="1 2">UCD-SED5</strain>
    </source>
</reference>
<gene>
    <name evidence="1" type="ORF">AM506_11605</name>
</gene>
<dbReference type="Proteomes" id="UP000050398">
    <property type="component" value="Unassembled WGS sequence"/>
</dbReference>
<organism evidence="1 2">
    <name type="scientific">Rossellomorea vietnamensis</name>
    <dbReference type="NCBI Taxonomy" id="218284"/>
    <lineage>
        <taxon>Bacteria</taxon>
        <taxon>Bacillati</taxon>
        <taxon>Bacillota</taxon>
        <taxon>Bacilli</taxon>
        <taxon>Bacillales</taxon>
        <taxon>Bacillaceae</taxon>
        <taxon>Rossellomorea</taxon>
    </lineage>
</organism>
<dbReference type="AlphaFoldDB" id="A0A0P6WQ02"/>
<dbReference type="RefSeq" id="WP_060672645.1">
    <property type="nucleotide sequence ID" value="NZ_LIXZ01000007.1"/>
</dbReference>
<comment type="caution">
    <text evidence="1">The sequence shown here is derived from an EMBL/GenBank/DDBJ whole genome shotgun (WGS) entry which is preliminary data.</text>
</comment>
<dbReference type="eggNOG" id="ENOG50312X5">
    <property type="taxonomic scope" value="Bacteria"/>
</dbReference>
<dbReference type="EMBL" id="LIXZ01000007">
    <property type="protein sequence ID" value="KPL59576.1"/>
    <property type="molecule type" value="Genomic_DNA"/>
</dbReference>
<evidence type="ECO:0000313" key="2">
    <source>
        <dbReference type="Proteomes" id="UP000050398"/>
    </source>
</evidence>
<proteinExistence type="predicted"/>
<dbReference type="PATRIC" id="fig|218284.4.peg.4031"/>
<dbReference type="OrthoDB" id="2360619at2"/>
<accession>A0A0P6WQ02</accession>
<sequence length="151" mass="17480">MLTFEDKLALIEEFPELTRKDVSLNRVNFHFEDSLYEKTTVVYHLHPNGNGFVYTGSLPGYEANPKGLVNIRDFNRDELLTIIRASIDHLATEEEIVPPVEQLWKDAEGHSLTLLEEDDRWSIYAGDNLEDSFGGYDEAALYLREEGFRRR</sequence>